<evidence type="ECO:0000313" key="4">
    <source>
        <dbReference type="EMBL" id="MFD1676027.1"/>
    </source>
</evidence>
<organism evidence="4 5">
    <name type="scientific">Alicyclobacillus fodiniaquatilis</name>
    <dbReference type="NCBI Taxonomy" id="1661150"/>
    <lineage>
        <taxon>Bacteria</taxon>
        <taxon>Bacillati</taxon>
        <taxon>Bacillota</taxon>
        <taxon>Bacilli</taxon>
        <taxon>Bacillales</taxon>
        <taxon>Alicyclobacillaceae</taxon>
        <taxon>Alicyclobacillus</taxon>
    </lineage>
</organism>
<dbReference type="InterPro" id="IPR050680">
    <property type="entry name" value="YpeA/RimI_acetyltransf"/>
</dbReference>
<comment type="caution">
    <text evidence="4">The sequence shown here is derived from an EMBL/GenBank/DDBJ whole genome shotgun (WGS) entry which is preliminary data.</text>
</comment>
<accession>A0ABW4JMH9</accession>
<keyword evidence="5" id="KW-1185">Reference proteome</keyword>
<dbReference type="InterPro" id="IPR000182">
    <property type="entry name" value="GNAT_dom"/>
</dbReference>
<dbReference type="PANTHER" id="PTHR43420">
    <property type="entry name" value="ACETYLTRANSFERASE"/>
    <property type="match status" value="1"/>
</dbReference>
<dbReference type="SUPFAM" id="SSF55729">
    <property type="entry name" value="Acyl-CoA N-acyltransferases (Nat)"/>
    <property type="match status" value="1"/>
</dbReference>
<evidence type="ECO:0000256" key="2">
    <source>
        <dbReference type="ARBA" id="ARBA00023315"/>
    </source>
</evidence>
<dbReference type="EMBL" id="JBHUCX010000042">
    <property type="protein sequence ID" value="MFD1676027.1"/>
    <property type="molecule type" value="Genomic_DNA"/>
</dbReference>
<protein>
    <submittedName>
        <fullName evidence="4">GNAT family N-acetyltransferase</fullName>
    </submittedName>
</protein>
<gene>
    <name evidence="4" type="ORF">ACFSB2_15085</name>
</gene>
<dbReference type="Proteomes" id="UP001597079">
    <property type="component" value="Unassembled WGS sequence"/>
</dbReference>
<sequence length="170" mass="19112">MNRIDVVIRSLGQAELSLIKDVFSNENYWHDSRYEQQVNGEAEYLFAWLDGSPIGHLLLLWNGTSDEPVASDLKNCPHIQNLCVLEKHRRKGVGTTLMECAETLAKERGFTRIGLSVGTENLTAKKLYERLGYVEQTSFGIIIASWIVVNEDGQSEENSASIVYMVKAMS</sequence>
<evidence type="ECO:0000313" key="5">
    <source>
        <dbReference type="Proteomes" id="UP001597079"/>
    </source>
</evidence>
<evidence type="ECO:0000259" key="3">
    <source>
        <dbReference type="PROSITE" id="PS51186"/>
    </source>
</evidence>
<feature type="domain" description="N-acetyltransferase" evidence="3">
    <location>
        <begin position="6"/>
        <end position="170"/>
    </location>
</feature>
<name>A0ABW4JMH9_9BACL</name>
<dbReference type="CDD" id="cd04301">
    <property type="entry name" value="NAT_SF"/>
    <property type="match status" value="1"/>
</dbReference>
<reference evidence="5" key="1">
    <citation type="journal article" date="2019" name="Int. J. Syst. Evol. Microbiol.">
        <title>The Global Catalogue of Microorganisms (GCM) 10K type strain sequencing project: providing services to taxonomists for standard genome sequencing and annotation.</title>
        <authorList>
            <consortium name="The Broad Institute Genomics Platform"/>
            <consortium name="The Broad Institute Genome Sequencing Center for Infectious Disease"/>
            <person name="Wu L."/>
            <person name="Ma J."/>
        </authorList>
    </citation>
    <scope>NUCLEOTIDE SEQUENCE [LARGE SCALE GENOMIC DNA]</scope>
    <source>
        <strain evidence="5">CGMCC 1.12286</strain>
    </source>
</reference>
<keyword evidence="2" id="KW-0012">Acyltransferase</keyword>
<dbReference type="PROSITE" id="PS51186">
    <property type="entry name" value="GNAT"/>
    <property type="match status" value="1"/>
</dbReference>
<keyword evidence="1" id="KW-0808">Transferase</keyword>
<evidence type="ECO:0000256" key="1">
    <source>
        <dbReference type="ARBA" id="ARBA00022679"/>
    </source>
</evidence>
<dbReference type="InterPro" id="IPR016181">
    <property type="entry name" value="Acyl_CoA_acyltransferase"/>
</dbReference>
<dbReference type="RefSeq" id="WP_377943919.1">
    <property type="nucleotide sequence ID" value="NZ_JBHUCX010000042.1"/>
</dbReference>
<proteinExistence type="predicted"/>
<dbReference type="Gene3D" id="3.40.630.30">
    <property type="match status" value="1"/>
</dbReference>
<dbReference type="Pfam" id="PF00583">
    <property type="entry name" value="Acetyltransf_1"/>
    <property type="match status" value="1"/>
</dbReference>